<dbReference type="Pfam" id="PF01183">
    <property type="entry name" value="Glyco_hydro_25"/>
    <property type="match status" value="1"/>
</dbReference>
<protein>
    <submittedName>
        <fullName evidence="5">Glycoside hydrolase family 25 protein</fullName>
    </submittedName>
</protein>
<dbReference type="RefSeq" id="WP_264432277.1">
    <property type="nucleotide sequence ID" value="NZ_CP081495.1"/>
</dbReference>
<feature type="transmembrane region" description="Helical" evidence="4">
    <location>
        <begin position="21"/>
        <end position="40"/>
    </location>
</feature>
<keyword evidence="6" id="KW-1185">Reference proteome</keyword>
<organism evidence="5 6">
    <name type="scientific">Flavobacterium agricola</name>
    <dbReference type="NCBI Taxonomy" id="2870839"/>
    <lineage>
        <taxon>Bacteria</taxon>
        <taxon>Pseudomonadati</taxon>
        <taxon>Bacteroidota</taxon>
        <taxon>Flavobacteriia</taxon>
        <taxon>Flavobacteriales</taxon>
        <taxon>Flavobacteriaceae</taxon>
        <taxon>Flavobacterium</taxon>
    </lineage>
</organism>
<dbReference type="GO" id="GO:0016787">
    <property type="term" value="F:hydrolase activity"/>
    <property type="evidence" value="ECO:0007669"/>
    <property type="project" value="UniProtKB-KW"/>
</dbReference>
<evidence type="ECO:0000256" key="2">
    <source>
        <dbReference type="ARBA" id="ARBA00022801"/>
    </source>
</evidence>
<dbReference type="Proteomes" id="UP001163328">
    <property type="component" value="Chromosome"/>
</dbReference>
<comment type="similarity">
    <text evidence="1">Belongs to the glycosyl hydrolase 25 family.</text>
</comment>
<dbReference type="PANTHER" id="PTHR34135:SF2">
    <property type="entry name" value="LYSOZYME"/>
    <property type="match status" value="1"/>
</dbReference>
<dbReference type="SUPFAM" id="SSF51445">
    <property type="entry name" value="(Trans)glycosidases"/>
    <property type="match status" value="1"/>
</dbReference>
<gene>
    <name evidence="5" type="ORF">K5I29_08010</name>
</gene>
<dbReference type="InterPro" id="IPR017853">
    <property type="entry name" value="GH"/>
</dbReference>
<keyword evidence="4" id="KW-1133">Transmembrane helix</keyword>
<reference evidence="5" key="1">
    <citation type="submission" date="2021-08" db="EMBL/GenBank/DDBJ databases">
        <title>Flavobacterium sp. strain CC-SYL302.</title>
        <authorList>
            <person name="Lin S.-Y."/>
            <person name="Lee T.-H."/>
            <person name="Young C.-C."/>
        </authorList>
    </citation>
    <scope>NUCLEOTIDE SEQUENCE</scope>
    <source>
        <strain evidence="5">CC-SYL302</strain>
    </source>
</reference>
<sequence length="299" mass="34911">MKNKKPKPKNTKKELGTSQAFFYFAFVFVGLVLAVFVLHYRHGIQLYLCLNHKTFCESITTNSGIRFDPDGACKAIEPRKISAYNIRNLELLNRHEGDYIFGIDVSQYQDKITWDLVSCIEDVEPISFVIVRATAGANKKDAAFKTNWQMAKEHNFIRGAYHYYRPDEDPKLQAANFIKTVTLQQHDFPPILDVEALPKKITRAQFIQNIKTWMDLVEKHYKQKTILYSGQNFHESYLESHFPNHVLWIANYNFFTENMKPNWHFWQFTEKGYVNGIKGAVDVNVFNGNQQRLDSLLIK</sequence>
<evidence type="ECO:0000256" key="3">
    <source>
        <dbReference type="ARBA" id="ARBA00023295"/>
    </source>
</evidence>
<dbReference type="PROSITE" id="PS51904">
    <property type="entry name" value="GLYCOSYL_HYDROL_F25_2"/>
    <property type="match status" value="1"/>
</dbReference>
<name>A0ABY6LWC2_9FLAO</name>
<keyword evidence="3" id="KW-0326">Glycosidase</keyword>
<accession>A0ABY6LWC2</accession>
<keyword evidence="2 5" id="KW-0378">Hydrolase</keyword>
<dbReference type="SMART" id="SM00641">
    <property type="entry name" value="Glyco_25"/>
    <property type="match status" value="1"/>
</dbReference>
<keyword evidence="4" id="KW-0472">Membrane</keyword>
<evidence type="ECO:0000313" key="5">
    <source>
        <dbReference type="EMBL" id="UYW00494.1"/>
    </source>
</evidence>
<dbReference type="PANTHER" id="PTHR34135">
    <property type="entry name" value="LYSOZYME"/>
    <property type="match status" value="1"/>
</dbReference>
<proteinExistence type="inferred from homology"/>
<dbReference type="EMBL" id="CP081495">
    <property type="protein sequence ID" value="UYW00494.1"/>
    <property type="molecule type" value="Genomic_DNA"/>
</dbReference>
<evidence type="ECO:0000313" key="6">
    <source>
        <dbReference type="Proteomes" id="UP001163328"/>
    </source>
</evidence>
<keyword evidence="4" id="KW-0812">Transmembrane</keyword>
<dbReference type="Gene3D" id="3.20.20.80">
    <property type="entry name" value="Glycosidases"/>
    <property type="match status" value="1"/>
</dbReference>
<dbReference type="InterPro" id="IPR002053">
    <property type="entry name" value="Glyco_hydro_25"/>
</dbReference>
<evidence type="ECO:0000256" key="1">
    <source>
        <dbReference type="ARBA" id="ARBA00010646"/>
    </source>
</evidence>
<evidence type="ECO:0000256" key="4">
    <source>
        <dbReference type="SAM" id="Phobius"/>
    </source>
</evidence>
<dbReference type="InterPro" id="IPR018077">
    <property type="entry name" value="Glyco_hydro_fam25_subgr"/>
</dbReference>